<dbReference type="Proteomes" id="UP000439113">
    <property type="component" value="Unassembled WGS sequence"/>
</dbReference>
<evidence type="ECO:0000256" key="1">
    <source>
        <dbReference type="SAM" id="SignalP"/>
    </source>
</evidence>
<accession>A0A6N8DJJ5</accession>
<feature type="signal peptide" evidence="1">
    <location>
        <begin position="1"/>
        <end position="28"/>
    </location>
</feature>
<evidence type="ECO:0000313" key="2">
    <source>
        <dbReference type="EMBL" id="MTV29401.1"/>
    </source>
</evidence>
<dbReference type="EMBL" id="WNKS01000001">
    <property type="protein sequence ID" value="MTV29401.1"/>
    <property type="molecule type" value="Genomic_DNA"/>
</dbReference>
<keyword evidence="1" id="KW-0732">Signal</keyword>
<gene>
    <name evidence="2" type="ORF">GJ654_00180</name>
</gene>
<feature type="chain" id="PRO_5026840941" evidence="1">
    <location>
        <begin position="29"/>
        <end position="342"/>
    </location>
</feature>
<dbReference type="PROSITE" id="PS51257">
    <property type="entry name" value="PROKAR_LIPOPROTEIN"/>
    <property type="match status" value="1"/>
</dbReference>
<dbReference type="RefSeq" id="WP_155444079.1">
    <property type="nucleotide sequence ID" value="NZ_JAOQNR010000001.1"/>
</dbReference>
<reference evidence="2 3" key="1">
    <citation type="submission" date="2019-11" db="EMBL/GenBank/DDBJ databases">
        <title>Whole-genome sequence of a Rhodoblastus acidophilus DSM 142.</title>
        <authorList>
            <person name="Kyndt J.A."/>
            <person name="Meyer T.E."/>
        </authorList>
    </citation>
    <scope>NUCLEOTIDE SEQUENCE [LARGE SCALE GENOMIC DNA]</scope>
    <source>
        <strain evidence="2 3">DSM 142</strain>
    </source>
</reference>
<protein>
    <submittedName>
        <fullName evidence="2">Uncharacterized protein</fullName>
    </submittedName>
</protein>
<dbReference type="AlphaFoldDB" id="A0A6N8DJJ5"/>
<sequence>MRIALGLKTRAGALALLCGAGSCGGAWAQARLDSLSDAQDAMNDALYATPNRQTPAPLTNLYATAPDLEAQIPAPQFRANALLPLGWNSNANEISPGGIPSGQWRPVGTLSWAAPVGDLPLRATVTGFAETDRYFRASQVNLDKSGGSARLQYVDPGNDQAFSPYFAFAPRWDFSPTFSNQLSARQDFNLGFNKRVNFDGDFRQVGIAGNTSAATVLSFGLTAFVQQRLREPQTSSQAAFIIPSMSYVITPDWNASLAVEFLGRWFDRNSLGASSHAYEIQPIGTVEYVVPASVFGGERTAELFGHPAFDLQGSYLKVWSSAPGGGYGQFQAIAAVKLGWRF</sequence>
<proteinExistence type="predicted"/>
<name>A0A6N8DJJ5_RHOAC</name>
<dbReference type="OrthoDB" id="8433736at2"/>
<evidence type="ECO:0000313" key="3">
    <source>
        <dbReference type="Proteomes" id="UP000439113"/>
    </source>
</evidence>
<organism evidence="2 3">
    <name type="scientific">Rhodoblastus acidophilus</name>
    <name type="common">Rhodopseudomonas acidophila</name>
    <dbReference type="NCBI Taxonomy" id="1074"/>
    <lineage>
        <taxon>Bacteria</taxon>
        <taxon>Pseudomonadati</taxon>
        <taxon>Pseudomonadota</taxon>
        <taxon>Alphaproteobacteria</taxon>
        <taxon>Hyphomicrobiales</taxon>
        <taxon>Rhodoblastaceae</taxon>
        <taxon>Rhodoblastus</taxon>
    </lineage>
</organism>
<comment type="caution">
    <text evidence="2">The sequence shown here is derived from an EMBL/GenBank/DDBJ whole genome shotgun (WGS) entry which is preliminary data.</text>
</comment>